<dbReference type="Gene3D" id="3.30.160.540">
    <property type="match status" value="1"/>
</dbReference>
<dbReference type="GO" id="GO:0000917">
    <property type="term" value="P:division septum assembly"/>
    <property type="evidence" value="ECO:0007669"/>
    <property type="project" value="UniProtKB-KW"/>
</dbReference>
<dbReference type="SUPFAM" id="SSF63848">
    <property type="entry name" value="Cell-division inhibitor MinC, C-terminal domain"/>
    <property type="match status" value="1"/>
</dbReference>
<dbReference type="GO" id="GO:1901891">
    <property type="term" value="P:regulation of cell septum assembly"/>
    <property type="evidence" value="ECO:0007669"/>
    <property type="project" value="InterPro"/>
</dbReference>
<keyword evidence="9" id="KW-1185">Reference proteome</keyword>
<evidence type="ECO:0000256" key="1">
    <source>
        <dbReference type="ARBA" id="ARBA00006291"/>
    </source>
</evidence>
<accession>A0A0R2APU7</accession>
<evidence type="ECO:0000259" key="7">
    <source>
        <dbReference type="Pfam" id="PF22642"/>
    </source>
</evidence>
<dbReference type="InterPro" id="IPR036145">
    <property type="entry name" value="MinC_C_sf"/>
</dbReference>
<keyword evidence="2" id="KW-0132">Cell division</keyword>
<dbReference type="Gene3D" id="2.160.20.70">
    <property type="match status" value="1"/>
</dbReference>
<evidence type="ECO:0000313" key="8">
    <source>
        <dbReference type="EMBL" id="KRM68693.1"/>
    </source>
</evidence>
<keyword evidence="4" id="KW-0131">Cell cycle</keyword>
<evidence type="ECO:0000256" key="4">
    <source>
        <dbReference type="ARBA" id="ARBA00023306"/>
    </source>
</evidence>
<dbReference type="InterPro" id="IPR005526">
    <property type="entry name" value="Septum_form_inhib_MinC_C"/>
</dbReference>
<evidence type="ECO:0000256" key="3">
    <source>
        <dbReference type="ARBA" id="ARBA00023210"/>
    </source>
</evidence>
<dbReference type="OrthoDB" id="9790810at2"/>
<dbReference type="EMBL" id="AYYQ01000018">
    <property type="protein sequence ID" value="KRM68693.1"/>
    <property type="molecule type" value="Genomic_DNA"/>
</dbReference>
<keyword evidence="3" id="KW-0717">Septation</keyword>
<reference evidence="8 9" key="1">
    <citation type="journal article" date="2015" name="Genome Announc.">
        <title>Expanding the biotechnology potential of lactobacilli through comparative genomics of 213 strains and associated genera.</title>
        <authorList>
            <person name="Sun Z."/>
            <person name="Harris H.M."/>
            <person name="McCann A."/>
            <person name="Guo C."/>
            <person name="Argimon S."/>
            <person name="Zhang W."/>
            <person name="Yang X."/>
            <person name="Jeffery I.B."/>
            <person name="Cooney J.C."/>
            <person name="Kagawa T.F."/>
            <person name="Liu W."/>
            <person name="Song Y."/>
            <person name="Salvetti E."/>
            <person name="Wrobel A."/>
            <person name="Rasinkangas P."/>
            <person name="Parkhill J."/>
            <person name="Rea M.C."/>
            <person name="O'Sullivan O."/>
            <person name="Ritari J."/>
            <person name="Douillard F.P."/>
            <person name="Paul Ross R."/>
            <person name="Yang R."/>
            <person name="Briner A.E."/>
            <person name="Felis G.E."/>
            <person name="de Vos W.M."/>
            <person name="Barrangou R."/>
            <person name="Klaenhammer T.R."/>
            <person name="Caufield P.W."/>
            <person name="Cui Y."/>
            <person name="Zhang H."/>
            <person name="O'Toole P.W."/>
        </authorList>
    </citation>
    <scope>NUCLEOTIDE SEQUENCE [LARGE SCALE GENOMIC DNA]</scope>
    <source>
        <strain evidence="8 9">DSM 23829</strain>
    </source>
</reference>
<dbReference type="InterPro" id="IPR055219">
    <property type="entry name" value="MinC_N_1"/>
</dbReference>
<dbReference type="InterPro" id="IPR016098">
    <property type="entry name" value="CAP/MinC_C"/>
</dbReference>
<comment type="caution">
    <text evidence="8">The sequence shown here is derived from an EMBL/GenBank/DDBJ whole genome shotgun (WGS) entry which is preliminary data.</text>
</comment>
<proteinExistence type="inferred from homology"/>
<evidence type="ECO:0000259" key="6">
    <source>
        <dbReference type="Pfam" id="PF03775"/>
    </source>
</evidence>
<comment type="subunit">
    <text evidence="5">Interacts with MinD and FtsZ.</text>
</comment>
<gene>
    <name evidence="8" type="ORF">FD06_GL001013</name>
</gene>
<dbReference type="STRING" id="1423781.FD06_GL001013"/>
<name>A0A0R2APU7_9LACO</name>
<feature type="domain" description="Septum formation inhibitor MinC C-terminal" evidence="6">
    <location>
        <begin position="105"/>
        <end position="195"/>
    </location>
</feature>
<dbReference type="Proteomes" id="UP000052012">
    <property type="component" value="Unassembled WGS sequence"/>
</dbReference>
<evidence type="ECO:0000256" key="2">
    <source>
        <dbReference type="ARBA" id="ARBA00022618"/>
    </source>
</evidence>
<evidence type="ECO:0000256" key="5">
    <source>
        <dbReference type="ARBA" id="ARBA00046874"/>
    </source>
</evidence>
<dbReference type="InterPro" id="IPR013033">
    <property type="entry name" value="MinC"/>
</dbReference>
<dbReference type="RefSeq" id="WP_056966016.1">
    <property type="nucleotide sequence ID" value="NZ_AYYQ01000018.1"/>
</dbReference>
<sequence length="223" mass="24685">MHSAVLKGNKNGYEIVINDKSSIKDILHELTILLGELSHNKALKSAKLFINVNSGLRLLSTDEKNKIRDLANSYENLSIDKFISKTVTIDKAEQMIKDNTINTLDKVIRNGQDVFIDGDVLFFGKIHNGGKLVASGNIYLMGNSEGILQAGFPNDENKLIIGNVSTSQQVRVGEQFEVIADNQNVPELSDTVIYVNDLHVLSYGKINNLKQINPKFFNKIGGI</sequence>
<dbReference type="AlphaFoldDB" id="A0A0R2APU7"/>
<protein>
    <submittedName>
        <fullName evidence="8">Septum site-determining protein MinC</fullName>
    </submittedName>
</protein>
<comment type="similarity">
    <text evidence="1">Belongs to the MinC family.</text>
</comment>
<dbReference type="PATRIC" id="fig|1423781.4.peg.1050"/>
<dbReference type="Pfam" id="PF03775">
    <property type="entry name" value="MinC_C"/>
    <property type="match status" value="1"/>
</dbReference>
<dbReference type="Pfam" id="PF22642">
    <property type="entry name" value="MinC_N_1"/>
    <property type="match status" value="1"/>
</dbReference>
<feature type="domain" description="Septum site-determining protein MinC N-terminal" evidence="7">
    <location>
        <begin position="5"/>
        <end position="82"/>
    </location>
</feature>
<organism evidence="8 9">
    <name type="scientific">Apilactobacillus ozensis DSM 23829 = JCM 17196</name>
    <dbReference type="NCBI Taxonomy" id="1423781"/>
    <lineage>
        <taxon>Bacteria</taxon>
        <taxon>Bacillati</taxon>
        <taxon>Bacillota</taxon>
        <taxon>Bacilli</taxon>
        <taxon>Lactobacillales</taxon>
        <taxon>Lactobacillaceae</taxon>
        <taxon>Apilactobacillus</taxon>
    </lineage>
</organism>
<dbReference type="PANTHER" id="PTHR34108">
    <property type="entry name" value="SEPTUM SITE-DETERMINING PROTEIN MINC"/>
    <property type="match status" value="1"/>
</dbReference>
<dbReference type="PANTHER" id="PTHR34108:SF1">
    <property type="entry name" value="SEPTUM SITE-DETERMINING PROTEIN MINC"/>
    <property type="match status" value="1"/>
</dbReference>
<dbReference type="GO" id="GO:0000902">
    <property type="term" value="P:cell morphogenesis"/>
    <property type="evidence" value="ECO:0007669"/>
    <property type="project" value="InterPro"/>
</dbReference>
<evidence type="ECO:0000313" key="9">
    <source>
        <dbReference type="Proteomes" id="UP000052012"/>
    </source>
</evidence>